<dbReference type="Pfam" id="PF01032">
    <property type="entry name" value="FecCD"/>
    <property type="match status" value="1"/>
</dbReference>
<feature type="transmembrane region" description="Helical" evidence="8">
    <location>
        <begin position="255"/>
        <end position="282"/>
    </location>
</feature>
<feature type="transmembrane region" description="Helical" evidence="8">
    <location>
        <begin position="294"/>
        <end position="315"/>
    </location>
</feature>
<accession>A0AA45L4W4</accession>
<comment type="similarity">
    <text evidence="2">Belongs to the binding-protein-dependent transport system permease family. FecCD subfamily.</text>
</comment>
<evidence type="ECO:0000313" key="9">
    <source>
        <dbReference type="EMBL" id="QUF03609.1"/>
    </source>
</evidence>
<keyword evidence="5 8" id="KW-0812">Transmembrane</keyword>
<dbReference type="EMBL" id="CP073249">
    <property type="protein sequence ID" value="QUF03609.1"/>
    <property type="molecule type" value="Genomic_DNA"/>
</dbReference>
<dbReference type="PANTHER" id="PTHR30472">
    <property type="entry name" value="FERRIC ENTEROBACTIN TRANSPORT SYSTEM PERMEASE PROTEIN"/>
    <property type="match status" value="1"/>
</dbReference>
<feature type="transmembrane region" description="Helical" evidence="8">
    <location>
        <begin position="27"/>
        <end position="47"/>
    </location>
</feature>
<feature type="transmembrane region" description="Helical" evidence="8">
    <location>
        <begin position="324"/>
        <end position="343"/>
    </location>
</feature>
<dbReference type="Gene3D" id="1.10.3470.10">
    <property type="entry name" value="ABC transporter involved in vitamin B12 uptake, BtuC"/>
    <property type="match status" value="1"/>
</dbReference>
<evidence type="ECO:0000256" key="8">
    <source>
        <dbReference type="SAM" id="Phobius"/>
    </source>
</evidence>
<dbReference type="PANTHER" id="PTHR30472:SF24">
    <property type="entry name" value="FERRIC ENTEROBACTIN TRANSPORT SYSTEM PERMEASE PROTEIN FEPG"/>
    <property type="match status" value="1"/>
</dbReference>
<feature type="transmembrane region" description="Helical" evidence="8">
    <location>
        <begin position="214"/>
        <end position="234"/>
    </location>
</feature>
<evidence type="ECO:0000256" key="2">
    <source>
        <dbReference type="ARBA" id="ARBA00007935"/>
    </source>
</evidence>
<sequence>MQAQEAGAAVTRVLRAGPLSTRVSPRALTVTTALAALVLAATVTTLVTGDYPLTPVEVLTTLLGQGDPFSDFVVFTLRLPRLLTGFLVGAALAASGAILQSLSRNPLASPDVIGFTQGAATGAITATVVFQASMTAVATSAAATGLITSAAVYLLALRGGVQGFRLVLVGIGVSAMMLAANSFLLTRTSLESALAAQAWLVGGLNNRGWGHVQVLAATLVVLLPCALALARRLALLEMGDLTATGLGVPAEPTRLALLVLSVGLAAVATAAAGPITFVALAAPQLARRLTGSPTPVLVASALTGGLLLLLGDLAVQKLFPTSQLPVGIATGAIGGLYLVWLLAAEWRKGSGR</sequence>
<protein>
    <submittedName>
        <fullName evidence="9">Iron chelate uptake ABC transporter family permease subunit</fullName>
    </submittedName>
</protein>
<feature type="transmembrane region" description="Helical" evidence="8">
    <location>
        <begin position="136"/>
        <end position="156"/>
    </location>
</feature>
<dbReference type="InterPro" id="IPR037294">
    <property type="entry name" value="ABC_BtuC-like"/>
</dbReference>
<feature type="transmembrane region" description="Helical" evidence="8">
    <location>
        <begin position="112"/>
        <end position="130"/>
    </location>
</feature>
<dbReference type="InterPro" id="IPR000522">
    <property type="entry name" value="ABC_transptr_permease_BtuC"/>
</dbReference>
<evidence type="ECO:0000256" key="7">
    <source>
        <dbReference type="ARBA" id="ARBA00023136"/>
    </source>
</evidence>
<dbReference type="AlphaFoldDB" id="A0AA45L4W4"/>
<feature type="transmembrane region" description="Helical" evidence="8">
    <location>
        <begin position="163"/>
        <end position="184"/>
    </location>
</feature>
<reference evidence="9" key="1">
    <citation type="submission" date="2021-04" db="EMBL/GenBank/DDBJ databases">
        <title>Genomic sequence of Actinosynnema pretiosum subsp. pretiosum ATCC 31280 (C-14919).</title>
        <authorList>
            <person name="Bai L."/>
            <person name="Wang X."/>
            <person name="Xiao Y."/>
        </authorList>
    </citation>
    <scope>NUCLEOTIDE SEQUENCE</scope>
    <source>
        <strain evidence="9">ATCC 31280</strain>
    </source>
</reference>
<keyword evidence="4" id="KW-1003">Cell membrane</keyword>
<dbReference type="GO" id="GO:0022857">
    <property type="term" value="F:transmembrane transporter activity"/>
    <property type="evidence" value="ECO:0007669"/>
    <property type="project" value="InterPro"/>
</dbReference>
<keyword evidence="7 8" id="KW-0472">Membrane</keyword>
<proteinExistence type="inferred from homology"/>
<keyword evidence="6 8" id="KW-1133">Transmembrane helix</keyword>
<dbReference type="SUPFAM" id="SSF81345">
    <property type="entry name" value="ABC transporter involved in vitamin B12 uptake, BtuC"/>
    <property type="match status" value="1"/>
</dbReference>
<organism evidence="9 10">
    <name type="scientific">Actinosynnema pretiosum subsp. pretiosum</name>
    <dbReference type="NCBI Taxonomy" id="103721"/>
    <lineage>
        <taxon>Bacteria</taxon>
        <taxon>Bacillati</taxon>
        <taxon>Actinomycetota</taxon>
        <taxon>Actinomycetes</taxon>
        <taxon>Pseudonocardiales</taxon>
        <taxon>Pseudonocardiaceae</taxon>
        <taxon>Actinosynnema</taxon>
    </lineage>
</organism>
<evidence type="ECO:0000256" key="6">
    <source>
        <dbReference type="ARBA" id="ARBA00022989"/>
    </source>
</evidence>
<keyword evidence="3" id="KW-0813">Transport</keyword>
<evidence type="ECO:0000256" key="4">
    <source>
        <dbReference type="ARBA" id="ARBA00022475"/>
    </source>
</evidence>
<evidence type="ECO:0000256" key="3">
    <source>
        <dbReference type="ARBA" id="ARBA00022448"/>
    </source>
</evidence>
<evidence type="ECO:0000313" key="10">
    <source>
        <dbReference type="Proteomes" id="UP000677152"/>
    </source>
</evidence>
<gene>
    <name evidence="9" type="ORF">KCV87_30190</name>
</gene>
<name>A0AA45L4W4_9PSEU</name>
<evidence type="ECO:0000256" key="5">
    <source>
        <dbReference type="ARBA" id="ARBA00022692"/>
    </source>
</evidence>
<dbReference type="Proteomes" id="UP000677152">
    <property type="component" value="Chromosome"/>
</dbReference>
<dbReference type="GO" id="GO:0033214">
    <property type="term" value="P:siderophore-iron import into cell"/>
    <property type="evidence" value="ECO:0007669"/>
    <property type="project" value="TreeGrafter"/>
</dbReference>
<comment type="subcellular location">
    <subcellularLocation>
        <location evidence="1">Cell membrane</location>
        <topology evidence="1">Multi-pass membrane protein</topology>
    </subcellularLocation>
</comment>
<evidence type="ECO:0000256" key="1">
    <source>
        <dbReference type="ARBA" id="ARBA00004651"/>
    </source>
</evidence>
<feature type="transmembrane region" description="Helical" evidence="8">
    <location>
        <begin position="82"/>
        <end position="100"/>
    </location>
</feature>
<dbReference type="CDD" id="cd06550">
    <property type="entry name" value="TM_ABC_iron-siderophores_like"/>
    <property type="match status" value="1"/>
</dbReference>
<dbReference type="GO" id="GO:0005886">
    <property type="term" value="C:plasma membrane"/>
    <property type="evidence" value="ECO:0007669"/>
    <property type="project" value="UniProtKB-SubCell"/>
</dbReference>